<dbReference type="AlphaFoldDB" id="A0AAN6Z5U0"/>
<evidence type="ECO:0000256" key="1">
    <source>
        <dbReference type="SAM" id="Phobius"/>
    </source>
</evidence>
<sequence length="60" mass="6411">MPSRASHHMERAKSGRSSGCDWGLFDAKITASAGPRVGLVSISWHCLGLTNGACIMLLIR</sequence>
<keyword evidence="1" id="KW-1133">Transmembrane helix</keyword>
<dbReference type="EMBL" id="MU853224">
    <property type="protein sequence ID" value="KAK4126815.1"/>
    <property type="molecule type" value="Genomic_DNA"/>
</dbReference>
<dbReference type="GeneID" id="87822864"/>
<organism evidence="2 3">
    <name type="scientific">Parathielavia appendiculata</name>
    <dbReference type="NCBI Taxonomy" id="2587402"/>
    <lineage>
        <taxon>Eukaryota</taxon>
        <taxon>Fungi</taxon>
        <taxon>Dikarya</taxon>
        <taxon>Ascomycota</taxon>
        <taxon>Pezizomycotina</taxon>
        <taxon>Sordariomycetes</taxon>
        <taxon>Sordariomycetidae</taxon>
        <taxon>Sordariales</taxon>
        <taxon>Chaetomiaceae</taxon>
        <taxon>Parathielavia</taxon>
    </lineage>
</organism>
<dbReference type="RefSeq" id="XP_062650586.1">
    <property type="nucleotide sequence ID" value="XM_062786098.1"/>
</dbReference>
<accession>A0AAN6Z5U0</accession>
<comment type="caution">
    <text evidence="2">The sequence shown here is derived from an EMBL/GenBank/DDBJ whole genome shotgun (WGS) entry which is preliminary data.</text>
</comment>
<reference evidence="2" key="2">
    <citation type="submission" date="2023-05" db="EMBL/GenBank/DDBJ databases">
        <authorList>
            <consortium name="Lawrence Berkeley National Laboratory"/>
            <person name="Steindorff A."/>
            <person name="Hensen N."/>
            <person name="Bonometti L."/>
            <person name="Westerberg I."/>
            <person name="Brannstrom I.O."/>
            <person name="Guillou S."/>
            <person name="Cros-Aarteil S."/>
            <person name="Calhoun S."/>
            <person name="Haridas S."/>
            <person name="Kuo A."/>
            <person name="Mondo S."/>
            <person name="Pangilinan J."/>
            <person name="Riley R."/>
            <person name="Labutti K."/>
            <person name="Andreopoulos B."/>
            <person name="Lipzen A."/>
            <person name="Chen C."/>
            <person name="Yanf M."/>
            <person name="Daum C."/>
            <person name="Ng V."/>
            <person name="Clum A."/>
            <person name="Ohm R."/>
            <person name="Martin F."/>
            <person name="Silar P."/>
            <person name="Natvig D."/>
            <person name="Lalanne C."/>
            <person name="Gautier V."/>
            <person name="Ament-Velasquez S.L."/>
            <person name="Kruys A."/>
            <person name="Hutchinson M.I."/>
            <person name="Powell A.J."/>
            <person name="Barry K."/>
            <person name="Miller A.N."/>
            <person name="Grigoriev I.V."/>
            <person name="Debuchy R."/>
            <person name="Gladieux P."/>
            <person name="Thoren M.H."/>
            <person name="Johannesson H."/>
        </authorList>
    </citation>
    <scope>NUCLEOTIDE SEQUENCE</scope>
    <source>
        <strain evidence="2">CBS 731.68</strain>
    </source>
</reference>
<reference evidence="2" key="1">
    <citation type="journal article" date="2023" name="Mol. Phylogenet. Evol.">
        <title>Genome-scale phylogeny and comparative genomics of the fungal order Sordariales.</title>
        <authorList>
            <person name="Hensen N."/>
            <person name="Bonometti L."/>
            <person name="Westerberg I."/>
            <person name="Brannstrom I.O."/>
            <person name="Guillou S."/>
            <person name="Cros-Aarteil S."/>
            <person name="Calhoun S."/>
            <person name="Haridas S."/>
            <person name="Kuo A."/>
            <person name="Mondo S."/>
            <person name="Pangilinan J."/>
            <person name="Riley R."/>
            <person name="LaButti K."/>
            <person name="Andreopoulos B."/>
            <person name="Lipzen A."/>
            <person name="Chen C."/>
            <person name="Yan M."/>
            <person name="Daum C."/>
            <person name="Ng V."/>
            <person name="Clum A."/>
            <person name="Steindorff A."/>
            <person name="Ohm R.A."/>
            <person name="Martin F."/>
            <person name="Silar P."/>
            <person name="Natvig D.O."/>
            <person name="Lalanne C."/>
            <person name="Gautier V."/>
            <person name="Ament-Velasquez S.L."/>
            <person name="Kruys A."/>
            <person name="Hutchinson M.I."/>
            <person name="Powell A.J."/>
            <person name="Barry K."/>
            <person name="Miller A.N."/>
            <person name="Grigoriev I.V."/>
            <person name="Debuchy R."/>
            <person name="Gladieux P."/>
            <person name="Hiltunen Thoren M."/>
            <person name="Johannesson H."/>
        </authorList>
    </citation>
    <scope>NUCLEOTIDE SEQUENCE</scope>
    <source>
        <strain evidence="2">CBS 731.68</strain>
    </source>
</reference>
<keyword evidence="1" id="KW-0472">Membrane</keyword>
<evidence type="ECO:0000313" key="2">
    <source>
        <dbReference type="EMBL" id="KAK4126815.1"/>
    </source>
</evidence>
<keyword evidence="1" id="KW-0812">Transmembrane</keyword>
<dbReference type="Proteomes" id="UP001302602">
    <property type="component" value="Unassembled WGS sequence"/>
</dbReference>
<gene>
    <name evidence="2" type="ORF">N657DRAFT_176565</name>
</gene>
<name>A0AAN6Z5U0_9PEZI</name>
<keyword evidence="3" id="KW-1185">Reference proteome</keyword>
<evidence type="ECO:0000313" key="3">
    <source>
        <dbReference type="Proteomes" id="UP001302602"/>
    </source>
</evidence>
<feature type="transmembrane region" description="Helical" evidence="1">
    <location>
        <begin position="42"/>
        <end position="59"/>
    </location>
</feature>
<proteinExistence type="predicted"/>
<protein>
    <submittedName>
        <fullName evidence="2">Uncharacterized protein</fullName>
    </submittedName>
</protein>